<name>A0ABN2R847_9ACTN</name>
<dbReference type="InterPro" id="IPR005754">
    <property type="entry name" value="Sortase"/>
</dbReference>
<dbReference type="Pfam" id="PF04203">
    <property type="entry name" value="Sortase"/>
    <property type="match status" value="1"/>
</dbReference>
<dbReference type="Gene3D" id="2.40.260.10">
    <property type="entry name" value="Sortase"/>
    <property type="match status" value="1"/>
</dbReference>
<evidence type="ECO:0008006" key="4">
    <source>
        <dbReference type="Google" id="ProtNLM"/>
    </source>
</evidence>
<dbReference type="EMBL" id="BAAAPB010000002">
    <property type="protein sequence ID" value="GAA1965122.1"/>
    <property type="molecule type" value="Genomic_DNA"/>
</dbReference>
<dbReference type="SUPFAM" id="SSF63817">
    <property type="entry name" value="Sortase"/>
    <property type="match status" value="1"/>
</dbReference>
<dbReference type="InterPro" id="IPR042001">
    <property type="entry name" value="Sortase_F"/>
</dbReference>
<evidence type="ECO:0000313" key="3">
    <source>
        <dbReference type="Proteomes" id="UP001500571"/>
    </source>
</evidence>
<comment type="caution">
    <text evidence="2">The sequence shown here is derived from an EMBL/GenBank/DDBJ whole genome shotgun (WGS) entry which is preliminary data.</text>
</comment>
<organism evidence="2 3">
    <name type="scientific">Nocardioides panacihumi</name>
    <dbReference type="NCBI Taxonomy" id="400774"/>
    <lineage>
        <taxon>Bacteria</taxon>
        <taxon>Bacillati</taxon>
        <taxon>Actinomycetota</taxon>
        <taxon>Actinomycetes</taxon>
        <taxon>Propionibacteriales</taxon>
        <taxon>Nocardioidaceae</taxon>
        <taxon>Nocardioides</taxon>
    </lineage>
</organism>
<reference evidence="3" key="1">
    <citation type="journal article" date="2019" name="Int. J. Syst. Evol. Microbiol.">
        <title>The Global Catalogue of Microorganisms (GCM) 10K type strain sequencing project: providing services to taxonomists for standard genome sequencing and annotation.</title>
        <authorList>
            <consortium name="The Broad Institute Genomics Platform"/>
            <consortium name="The Broad Institute Genome Sequencing Center for Infectious Disease"/>
            <person name="Wu L."/>
            <person name="Ma J."/>
        </authorList>
    </citation>
    <scope>NUCLEOTIDE SEQUENCE [LARGE SCALE GENOMIC DNA]</scope>
    <source>
        <strain evidence="3">JCM 15309</strain>
    </source>
</reference>
<evidence type="ECO:0000256" key="1">
    <source>
        <dbReference type="ARBA" id="ARBA00022801"/>
    </source>
</evidence>
<gene>
    <name evidence="2" type="ORF">GCM10009798_26740</name>
</gene>
<keyword evidence="1" id="KW-0378">Hydrolase</keyword>
<sequence>MGLPAQPALVTAPAVGRLERRGRLGRLGRYAVATVTGLQLLVGVLAGGSVVGSFLVPGSDAAAGSPQYSAISPAAPIRLSMPKLGVTAPIVPIGMVDRTLDPPRDYHEVGWWAASAKPGSAQGQTVITGHTVHTGGASMNRLGELAAGDFVDVISRRGTMRYVVQRTKVYSRAAIAQHAQELFGQDHGRGRLVLITCTDWNGTAYESNVVVTAKPLGAPVRQGDRQR</sequence>
<accession>A0ABN2R847</accession>
<dbReference type="CDD" id="cd05829">
    <property type="entry name" value="Sortase_F"/>
    <property type="match status" value="1"/>
</dbReference>
<protein>
    <recommendedName>
        <fullName evidence="4">Class F sortase</fullName>
    </recommendedName>
</protein>
<proteinExistence type="predicted"/>
<dbReference type="Proteomes" id="UP001500571">
    <property type="component" value="Unassembled WGS sequence"/>
</dbReference>
<evidence type="ECO:0000313" key="2">
    <source>
        <dbReference type="EMBL" id="GAA1965122.1"/>
    </source>
</evidence>
<dbReference type="InterPro" id="IPR023365">
    <property type="entry name" value="Sortase_dom-sf"/>
</dbReference>
<keyword evidence="3" id="KW-1185">Reference proteome</keyword>